<comment type="caution">
    <text evidence="2">The sequence shown here is derived from an EMBL/GenBank/DDBJ whole genome shotgun (WGS) entry which is preliminary data.</text>
</comment>
<sequence length="166" mass="18773">MNGEVKIPKMRIIKTIPIIFLIAAIGFALGWYMKPSGESGKWTPDIINLYSNGEQTQPTKINNPQLFNRVLSLIVFEKGDMMSGGNPPESEEDINEMKKSAVEYVYNKPISIQINKGDGKIEKIQFTSILFPIDDKWNGAAFIQTTDSTYLYFVSRPSLKLILKHI</sequence>
<accession>A0A926KZB0</accession>
<name>A0A926KZB0_9BACL</name>
<protein>
    <submittedName>
        <fullName evidence="2">Uncharacterized protein</fullName>
    </submittedName>
</protein>
<proteinExistence type="predicted"/>
<evidence type="ECO:0000256" key="1">
    <source>
        <dbReference type="SAM" id="Phobius"/>
    </source>
</evidence>
<keyword evidence="1" id="KW-0812">Transmembrane</keyword>
<gene>
    <name evidence="2" type="ORF">ICC18_32165</name>
</gene>
<organism evidence="2 3">
    <name type="scientific">Paenibacillus sedimenti</name>
    <dbReference type="NCBI Taxonomy" id="2770274"/>
    <lineage>
        <taxon>Bacteria</taxon>
        <taxon>Bacillati</taxon>
        <taxon>Bacillota</taxon>
        <taxon>Bacilli</taxon>
        <taxon>Bacillales</taxon>
        <taxon>Paenibacillaceae</taxon>
        <taxon>Paenibacillus</taxon>
    </lineage>
</organism>
<feature type="transmembrane region" description="Helical" evidence="1">
    <location>
        <begin position="12"/>
        <end position="33"/>
    </location>
</feature>
<evidence type="ECO:0000313" key="2">
    <source>
        <dbReference type="EMBL" id="MBD0384695.1"/>
    </source>
</evidence>
<dbReference type="Proteomes" id="UP000650466">
    <property type="component" value="Unassembled WGS sequence"/>
</dbReference>
<keyword evidence="1" id="KW-0472">Membrane</keyword>
<dbReference type="AlphaFoldDB" id="A0A926KZB0"/>
<reference evidence="2" key="1">
    <citation type="submission" date="2020-09" db="EMBL/GenBank/DDBJ databases">
        <title>Draft Genome Sequence of Paenibacillus sp. WST5.</title>
        <authorList>
            <person name="Bao Z."/>
        </authorList>
    </citation>
    <scope>NUCLEOTIDE SEQUENCE</scope>
    <source>
        <strain evidence="2">WST5</strain>
    </source>
</reference>
<keyword evidence="3" id="KW-1185">Reference proteome</keyword>
<dbReference type="EMBL" id="JACVVD010000024">
    <property type="protein sequence ID" value="MBD0384695.1"/>
    <property type="molecule type" value="Genomic_DNA"/>
</dbReference>
<keyword evidence="1" id="KW-1133">Transmembrane helix</keyword>
<evidence type="ECO:0000313" key="3">
    <source>
        <dbReference type="Proteomes" id="UP000650466"/>
    </source>
</evidence>